<name>A0ABY6KRT1_9ARAC</name>
<protein>
    <submittedName>
        <fullName evidence="1">Uncharacterized protein</fullName>
    </submittedName>
</protein>
<dbReference type="Proteomes" id="UP001235939">
    <property type="component" value="Chromosome 08"/>
</dbReference>
<accession>A0ABY6KRT1</accession>
<organism evidence="1 2">
    <name type="scientific">Cordylochernes scorpioides</name>
    <dbReference type="NCBI Taxonomy" id="51811"/>
    <lineage>
        <taxon>Eukaryota</taxon>
        <taxon>Metazoa</taxon>
        <taxon>Ecdysozoa</taxon>
        <taxon>Arthropoda</taxon>
        <taxon>Chelicerata</taxon>
        <taxon>Arachnida</taxon>
        <taxon>Pseudoscorpiones</taxon>
        <taxon>Cheliferoidea</taxon>
        <taxon>Chernetidae</taxon>
        <taxon>Cordylochernes</taxon>
    </lineage>
</organism>
<dbReference type="EMBL" id="CP092870">
    <property type="protein sequence ID" value="UYV71017.1"/>
    <property type="molecule type" value="Genomic_DNA"/>
</dbReference>
<reference evidence="1 2" key="1">
    <citation type="submission" date="2022-01" db="EMBL/GenBank/DDBJ databases">
        <title>A chromosomal length assembly of Cordylochernes scorpioides.</title>
        <authorList>
            <person name="Zeh D."/>
            <person name="Zeh J."/>
        </authorList>
    </citation>
    <scope>NUCLEOTIDE SEQUENCE [LARGE SCALE GENOMIC DNA]</scope>
    <source>
        <strain evidence="1">IN4F17</strain>
        <tissue evidence="1">Whole Body</tissue>
    </source>
</reference>
<dbReference type="InterPro" id="IPR021109">
    <property type="entry name" value="Peptidase_aspartic_dom_sf"/>
</dbReference>
<proteinExistence type="predicted"/>
<evidence type="ECO:0000313" key="2">
    <source>
        <dbReference type="Proteomes" id="UP001235939"/>
    </source>
</evidence>
<evidence type="ECO:0000313" key="1">
    <source>
        <dbReference type="EMBL" id="UYV71017.1"/>
    </source>
</evidence>
<sequence>MGGKTTRILKSSIDDSNQIEEKFVKITIKGAEGQIIRLSEDFRRLIKVPMLASRGPIIRVANSKCVKSIGRCALRINLNELIQPFEFIVLTECSHNVNLGWDFLKLTRAKIIVGKNNSSRRDTESNRSTQADHRFARRPDKRGNFRRLIKVPMLASRGPIIRVANSKCVKSIGRCALRINLNELIQPFEFIVLTECSHNVNLGWDFLKLTRAKIIVGKVSFT</sequence>
<gene>
    <name evidence="1" type="ORF">LAZ67_8001418</name>
</gene>
<dbReference type="Gene3D" id="2.40.70.10">
    <property type="entry name" value="Acid Proteases"/>
    <property type="match status" value="1"/>
</dbReference>
<keyword evidence="2" id="KW-1185">Reference proteome</keyword>